<keyword evidence="1" id="KW-1133">Transmembrane helix</keyword>
<dbReference type="STRING" id="1797724.A3A48_01235"/>
<comment type="caution">
    <text evidence="2">The sequence shown here is derived from an EMBL/GenBank/DDBJ whole genome shotgun (WGS) entry which is preliminary data.</text>
</comment>
<dbReference type="AlphaFoldDB" id="A0A1F5GQN1"/>
<dbReference type="EMBL" id="MFBN01000051">
    <property type="protein sequence ID" value="OGD94182.1"/>
    <property type="molecule type" value="Genomic_DNA"/>
</dbReference>
<proteinExistence type="predicted"/>
<protein>
    <submittedName>
        <fullName evidence="2">Uncharacterized protein</fullName>
    </submittedName>
</protein>
<sequence length="154" mass="17947">MEADLSEEVLKYFEKSGLFDQIKKEVSKGNLAIGVDKKWAYDWWRTIEDVQWTPTRGFLLVLRSWGLFAIAVVFLVFKLWILALFSFITWAAVLELAKKKYTDNFRKYVLSNPQSFIRYHSLEAIYIKNGKTGKILSIAEATGWQSINKVKNKK</sequence>
<evidence type="ECO:0000256" key="1">
    <source>
        <dbReference type="SAM" id="Phobius"/>
    </source>
</evidence>
<feature type="transmembrane region" description="Helical" evidence="1">
    <location>
        <begin position="65"/>
        <end position="97"/>
    </location>
</feature>
<name>A0A1F5GQN1_9BACT</name>
<accession>A0A1F5GQN1</accession>
<evidence type="ECO:0000313" key="2">
    <source>
        <dbReference type="EMBL" id="OGD94182.1"/>
    </source>
</evidence>
<reference evidence="2 3" key="1">
    <citation type="journal article" date="2016" name="Nat. Commun.">
        <title>Thousands of microbial genomes shed light on interconnected biogeochemical processes in an aquifer system.</title>
        <authorList>
            <person name="Anantharaman K."/>
            <person name="Brown C.T."/>
            <person name="Hug L.A."/>
            <person name="Sharon I."/>
            <person name="Castelle C.J."/>
            <person name="Probst A.J."/>
            <person name="Thomas B.C."/>
            <person name="Singh A."/>
            <person name="Wilkins M.J."/>
            <person name="Karaoz U."/>
            <person name="Brodie E.L."/>
            <person name="Williams K.H."/>
            <person name="Hubbard S.S."/>
            <person name="Banfield J.F."/>
        </authorList>
    </citation>
    <scope>NUCLEOTIDE SEQUENCE [LARGE SCALE GENOMIC DNA]</scope>
</reference>
<keyword evidence="1" id="KW-0812">Transmembrane</keyword>
<gene>
    <name evidence="2" type="ORF">A3A48_01235</name>
</gene>
<keyword evidence="1" id="KW-0472">Membrane</keyword>
<dbReference type="Proteomes" id="UP000178336">
    <property type="component" value="Unassembled WGS sequence"/>
</dbReference>
<evidence type="ECO:0000313" key="3">
    <source>
        <dbReference type="Proteomes" id="UP000178336"/>
    </source>
</evidence>
<organism evidence="2 3">
    <name type="scientific">Candidatus Curtissbacteria bacterium RIFCSPLOWO2_01_FULL_37_9</name>
    <dbReference type="NCBI Taxonomy" id="1797724"/>
    <lineage>
        <taxon>Bacteria</taxon>
        <taxon>Candidatus Curtissiibacteriota</taxon>
    </lineage>
</organism>